<dbReference type="InterPro" id="IPR000742">
    <property type="entry name" value="EGF"/>
</dbReference>
<organism evidence="5 6">
    <name type="scientific">Dreissena polymorpha</name>
    <name type="common">Zebra mussel</name>
    <name type="synonym">Mytilus polymorpha</name>
    <dbReference type="NCBI Taxonomy" id="45954"/>
    <lineage>
        <taxon>Eukaryota</taxon>
        <taxon>Metazoa</taxon>
        <taxon>Spiralia</taxon>
        <taxon>Lophotrochozoa</taxon>
        <taxon>Mollusca</taxon>
        <taxon>Bivalvia</taxon>
        <taxon>Autobranchia</taxon>
        <taxon>Heteroconchia</taxon>
        <taxon>Euheterodonta</taxon>
        <taxon>Imparidentia</taxon>
        <taxon>Neoheterodontei</taxon>
        <taxon>Myida</taxon>
        <taxon>Dreissenoidea</taxon>
        <taxon>Dreissenidae</taxon>
        <taxon>Dreissena</taxon>
    </lineage>
</organism>
<evidence type="ECO:0000313" key="5">
    <source>
        <dbReference type="EMBL" id="KAH3695071.1"/>
    </source>
</evidence>
<sequence length="282" mass="31808">MRVFFGLTIAVVHINAEIISYSSNGPGLKRSLILYDGSFDHCKSLDCRHRRCEPTEQICVCDIGWTGQLCDKTSSDQPGTISSDVNPTRQQVKDKPDRSRISEQLNMINAQKRHPAHEPVVRQRPRERLFVEISDGVGNFNKALPAFKRYDANFVHSNAFDKPSENTFWDSATSMTYDSIPKGSTWVNLGLIGSPQYAANYLLSHDFRNPANSVIVHKYDINSFTATVSQDACSSSYKLRPARRPDVSVRISVHVWVMFQRLQFEADHFPVQMRSGGNGPVL</sequence>
<evidence type="ECO:0000256" key="3">
    <source>
        <dbReference type="SAM" id="SignalP"/>
    </source>
</evidence>
<keyword evidence="3" id="KW-0732">Signal</keyword>
<dbReference type="PROSITE" id="PS00022">
    <property type="entry name" value="EGF_1"/>
    <property type="match status" value="1"/>
</dbReference>
<dbReference type="Proteomes" id="UP000828390">
    <property type="component" value="Unassembled WGS sequence"/>
</dbReference>
<evidence type="ECO:0000259" key="4">
    <source>
        <dbReference type="PROSITE" id="PS50026"/>
    </source>
</evidence>
<protein>
    <recommendedName>
        <fullName evidence="4">EGF-like domain-containing protein</fullName>
    </recommendedName>
</protein>
<dbReference type="AlphaFoldDB" id="A0A9D3Y9F2"/>
<feature type="disulfide bond" evidence="1">
    <location>
        <begin position="42"/>
        <end position="52"/>
    </location>
</feature>
<proteinExistence type="predicted"/>
<comment type="caution">
    <text evidence="5">The sequence shown here is derived from an EMBL/GenBank/DDBJ whole genome shotgun (WGS) entry which is preliminary data.</text>
</comment>
<dbReference type="PROSITE" id="PS01186">
    <property type="entry name" value="EGF_2"/>
    <property type="match status" value="1"/>
</dbReference>
<feature type="compositionally biased region" description="Basic and acidic residues" evidence="2">
    <location>
        <begin position="91"/>
        <end position="100"/>
    </location>
</feature>
<evidence type="ECO:0000313" key="6">
    <source>
        <dbReference type="Proteomes" id="UP000828390"/>
    </source>
</evidence>
<feature type="compositionally biased region" description="Polar residues" evidence="2">
    <location>
        <begin position="76"/>
        <end position="90"/>
    </location>
</feature>
<feature type="region of interest" description="Disordered" evidence="2">
    <location>
        <begin position="76"/>
        <end position="100"/>
    </location>
</feature>
<name>A0A9D3Y9F2_DREPO</name>
<feature type="domain" description="EGF-like" evidence="4">
    <location>
        <begin position="38"/>
        <end position="71"/>
    </location>
</feature>
<feature type="signal peptide" evidence="3">
    <location>
        <begin position="1"/>
        <end position="16"/>
    </location>
</feature>
<feature type="disulfide bond" evidence="1">
    <location>
        <begin position="61"/>
        <end position="70"/>
    </location>
</feature>
<gene>
    <name evidence="5" type="ORF">DPMN_082522</name>
</gene>
<reference evidence="5" key="2">
    <citation type="submission" date="2020-11" db="EMBL/GenBank/DDBJ databases">
        <authorList>
            <person name="McCartney M.A."/>
            <person name="Auch B."/>
            <person name="Kono T."/>
            <person name="Mallez S."/>
            <person name="Becker A."/>
            <person name="Gohl D.M."/>
            <person name="Silverstein K.A.T."/>
            <person name="Koren S."/>
            <person name="Bechman K.B."/>
            <person name="Herman A."/>
            <person name="Abrahante J.E."/>
            <person name="Garbe J."/>
        </authorList>
    </citation>
    <scope>NUCLEOTIDE SEQUENCE</scope>
    <source>
        <strain evidence="5">Duluth1</strain>
        <tissue evidence="5">Whole animal</tissue>
    </source>
</reference>
<keyword evidence="1" id="KW-1015">Disulfide bond</keyword>
<keyword evidence="6" id="KW-1185">Reference proteome</keyword>
<accession>A0A9D3Y9F2</accession>
<feature type="chain" id="PRO_5038955790" description="EGF-like domain-containing protein" evidence="3">
    <location>
        <begin position="17"/>
        <end position="282"/>
    </location>
</feature>
<dbReference type="PROSITE" id="PS50026">
    <property type="entry name" value="EGF_3"/>
    <property type="match status" value="1"/>
</dbReference>
<dbReference type="EMBL" id="JAIWYP010000016">
    <property type="protein sequence ID" value="KAH3695071.1"/>
    <property type="molecule type" value="Genomic_DNA"/>
</dbReference>
<comment type="caution">
    <text evidence="1">Lacks conserved residue(s) required for the propagation of feature annotation.</text>
</comment>
<evidence type="ECO:0000256" key="1">
    <source>
        <dbReference type="PROSITE-ProRule" id="PRU00076"/>
    </source>
</evidence>
<evidence type="ECO:0000256" key="2">
    <source>
        <dbReference type="SAM" id="MobiDB-lite"/>
    </source>
</evidence>
<keyword evidence="1" id="KW-0245">EGF-like domain</keyword>
<reference evidence="5" key="1">
    <citation type="journal article" date="2019" name="bioRxiv">
        <title>The Genome of the Zebra Mussel, Dreissena polymorpha: A Resource for Invasive Species Research.</title>
        <authorList>
            <person name="McCartney M.A."/>
            <person name="Auch B."/>
            <person name="Kono T."/>
            <person name="Mallez S."/>
            <person name="Zhang Y."/>
            <person name="Obille A."/>
            <person name="Becker A."/>
            <person name="Abrahante J.E."/>
            <person name="Garbe J."/>
            <person name="Badalamenti J.P."/>
            <person name="Herman A."/>
            <person name="Mangelson H."/>
            <person name="Liachko I."/>
            <person name="Sullivan S."/>
            <person name="Sone E.D."/>
            <person name="Koren S."/>
            <person name="Silverstein K.A.T."/>
            <person name="Beckman K.B."/>
            <person name="Gohl D.M."/>
        </authorList>
    </citation>
    <scope>NUCLEOTIDE SEQUENCE</scope>
    <source>
        <strain evidence="5">Duluth1</strain>
        <tissue evidence="5">Whole animal</tissue>
    </source>
</reference>